<dbReference type="SMART" id="SM00165">
    <property type="entry name" value="UBA"/>
    <property type="match status" value="1"/>
</dbReference>
<dbReference type="Pfam" id="PF00240">
    <property type="entry name" value="ubiquitin"/>
    <property type="match status" value="1"/>
</dbReference>
<dbReference type="InterPro" id="IPR000626">
    <property type="entry name" value="Ubiquitin-like_dom"/>
</dbReference>
<evidence type="ECO:0008006" key="5">
    <source>
        <dbReference type="Google" id="ProtNLM"/>
    </source>
</evidence>
<dbReference type="Gene3D" id="1.10.8.10">
    <property type="entry name" value="DNA helicase RuvA subunit, C-terminal domain"/>
    <property type="match status" value="1"/>
</dbReference>
<gene>
    <name evidence="3" type="ORF">DIABBA_LOCUS9727</name>
</gene>
<dbReference type="Proteomes" id="UP001153709">
    <property type="component" value="Chromosome 6"/>
</dbReference>
<dbReference type="CDD" id="cd14326">
    <property type="entry name" value="UBA_UBL7"/>
    <property type="match status" value="1"/>
</dbReference>
<evidence type="ECO:0000259" key="2">
    <source>
        <dbReference type="PROSITE" id="PS50053"/>
    </source>
</evidence>
<accession>A0A9N9T6D1</accession>
<evidence type="ECO:0000313" key="3">
    <source>
        <dbReference type="EMBL" id="CAG9836656.1"/>
    </source>
</evidence>
<feature type="domain" description="Ubiquitin-like" evidence="2">
    <location>
        <begin position="7"/>
        <end position="87"/>
    </location>
</feature>
<dbReference type="InterPro" id="IPR015496">
    <property type="entry name" value="Ubiquilin"/>
</dbReference>
<keyword evidence="4" id="KW-1185">Reference proteome</keyword>
<dbReference type="PROSITE" id="PS50030">
    <property type="entry name" value="UBA"/>
    <property type="match status" value="1"/>
</dbReference>
<dbReference type="AlphaFoldDB" id="A0A9N9T6D1"/>
<dbReference type="SUPFAM" id="SSF54236">
    <property type="entry name" value="Ubiquitin-like"/>
    <property type="match status" value="1"/>
</dbReference>
<dbReference type="GO" id="GO:0006511">
    <property type="term" value="P:ubiquitin-dependent protein catabolic process"/>
    <property type="evidence" value="ECO:0007669"/>
    <property type="project" value="TreeGrafter"/>
</dbReference>
<dbReference type="InterPro" id="IPR029071">
    <property type="entry name" value="Ubiquitin-like_domsf"/>
</dbReference>
<dbReference type="CDD" id="cd17039">
    <property type="entry name" value="Ubl_ubiquitin_like"/>
    <property type="match status" value="1"/>
</dbReference>
<organism evidence="3 4">
    <name type="scientific">Diabrotica balteata</name>
    <name type="common">Banded cucumber beetle</name>
    <dbReference type="NCBI Taxonomy" id="107213"/>
    <lineage>
        <taxon>Eukaryota</taxon>
        <taxon>Metazoa</taxon>
        <taxon>Ecdysozoa</taxon>
        <taxon>Arthropoda</taxon>
        <taxon>Hexapoda</taxon>
        <taxon>Insecta</taxon>
        <taxon>Pterygota</taxon>
        <taxon>Neoptera</taxon>
        <taxon>Endopterygota</taxon>
        <taxon>Coleoptera</taxon>
        <taxon>Polyphaga</taxon>
        <taxon>Cucujiformia</taxon>
        <taxon>Chrysomeloidea</taxon>
        <taxon>Chrysomelidae</taxon>
        <taxon>Galerucinae</taxon>
        <taxon>Diabroticina</taxon>
        <taxon>Diabroticites</taxon>
        <taxon>Diabrotica</taxon>
    </lineage>
</organism>
<dbReference type="PANTHER" id="PTHR10677:SF25">
    <property type="entry name" value="UBIQUITIN-LIKE PROTEIN 7"/>
    <property type="match status" value="1"/>
</dbReference>
<protein>
    <recommendedName>
        <fullName evidence="5">Ubiquitin-like protein 7</fullName>
    </recommendedName>
</protein>
<dbReference type="OrthoDB" id="10016665at2759"/>
<evidence type="ECO:0000313" key="4">
    <source>
        <dbReference type="Proteomes" id="UP001153709"/>
    </source>
</evidence>
<reference evidence="3" key="1">
    <citation type="submission" date="2022-01" db="EMBL/GenBank/DDBJ databases">
        <authorList>
            <person name="King R."/>
        </authorList>
    </citation>
    <scope>NUCLEOTIDE SEQUENCE</scope>
</reference>
<dbReference type="InterPro" id="IPR047878">
    <property type="entry name" value="UBL7_UBA"/>
</dbReference>
<dbReference type="GO" id="GO:0031593">
    <property type="term" value="F:polyubiquitin modification-dependent protein binding"/>
    <property type="evidence" value="ECO:0007669"/>
    <property type="project" value="TreeGrafter"/>
</dbReference>
<proteinExistence type="predicted"/>
<dbReference type="Gene3D" id="3.10.20.90">
    <property type="entry name" value="Phosphatidylinositol 3-kinase Catalytic Subunit, Chain A, domain 1"/>
    <property type="match status" value="1"/>
</dbReference>
<dbReference type="EMBL" id="OU898281">
    <property type="protein sequence ID" value="CAG9836656.1"/>
    <property type="molecule type" value="Genomic_DNA"/>
</dbReference>
<dbReference type="InterPro" id="IPR009060">
    <property type="entry name" value="UBA-like_sf"/>
</dbReference>
<feature type="domain" description="UBA" evidence="1">
    <location>
        <begin position="304"/>
        <end position="356"/>
    </location>
</feature>
<dbReference type="PANTHER" id="PTHR10677">
    <property type="entry name" value="UBIQUILIN"/>
    <property type="match status" value="1"/>
</dbReference>
<dbReference type="SUPFAM" id="SSF46934">
    <property type="entry name" value="UBA-like"/>
    <property type="match status" value="1"/>
</dbReference>
<name>A0A9N9T6D1_DIABA</name>
<sequence>MSLKAMATINLGMWNSSNGHQRIKIINVDIENKVHIFKTQALKEVNDASKTLEFSYCGLILDDENTLSSYGIADGVTIHVFEKSAGVPPVVNNKMTSNELIASFRSLVMFSNYRLALQRLTRSEVVQKIIESCPSLLEDPAAIALIQDPELMFYLSTPEQGSEIIDKHPVLLEAGRHIVAQVQQEQASLNPNQAGTSTGYSYSLEALSDDDEEMDSSSDISFSQNPLTRNTSFNAITAAQLAAAIANATNTQFNTNSAGVPTSNSNSSNIITNEMFSNAIQQAIGLGGSSTGFSSSTPSTNNREDDHQSYETLSIQWQAQLKQMHEMGLIDDIVNIRALRAVNGNVNAAIELVLSFNDIN</sequence>
<dbReference type="GO" id="GO:0005829">
    <property type="term" value="C:cytosol"/>
    <property type="evidence" value="ECO:0007669"/>
    <property type="project" value="TreeGrafter"/>
</dbReference>
<dbReference type="PROSITE" id="PS50053">
    <property type="entry name" value="UBIQUITIN_2"/>
    <property type="match status" value="1"/>
</dbReference>
<evidence type="ECO:0000259" key="1">
    <source>
        <dbReference type="PROSITE" id="PS50030"/>
    </source>
</evidence>
<dbReference type="InterPro" id="IPR015940">
    <property type="entry name" value="UBA"/>
</dbReference>